<protein>
    <submittedName>
        <fullName evidence="1">Uncharacterized protein</fullName>
    </submittedName>
</protein>
<name>S3HB74_9HYPH</name>
<accession>S3HB74</accession>
<dbReference type="HOGENOM" id="CLU_2919588_0_0_5"/>
<dbReference type="STRING" id="990285.RGCCGE502_23355"/>
<dbReference type="EMBL" id="AEYE02000029">
    <property type="protein sequence ID" value="EPE95839.1"/>
    <property type="molecule type" value="Genomic_DNA"/>
</dbReference>
<reference evidence="1 2" key="1">
    <citation type="journal article" date="2012" name="J. Bacteriol.">
        <title>Genome sequence of Rhizobium grahamii CCGE502, a broad-host-range symbiont with low nodulation competitiveness in Phaseolus vulgaris.</title>
        <authorList>
            <person name="Althabegoiti M.J."/>
            <person name="Lozano L."/>
            <person name="Torres-Tejerizo G."/>
            <person name="Ormeno-Orrillo E."/>
            <person name="Rogel M.A."/>
            <person name="Gonzalez V."/>
            <person name="Martinez-Romero E."/>
        </authorList>
    </citation>
    <scope>NUCLEOTIDE SEQUENCE [LARGE SCALE GENOMIC DNA]</scope>
    <source>
        <strain evidence="1 2">CCGE 502</strain>
    </source>
</reference>
<comment type="caution">
    <text evidence="1">The sequence shown here is derived from an EMBL/GenBank/DDBJ whole genome shotgun (WGS) entry which is preliminary data.</text>
</comment>
<dbReference type="Proteomes" id="UP000014411">
    <property type="component" value="Unassembled WGS sequence"/>
</dbReference>
<evidence type="ECO:0000313" key="1">
    <source>
        <dbReference type="EMBL" id="EPE95839.1"/>
    </source>
</evidence>
<sequence length="61" mass="6891">MLVRRSLIRNGGIRVFGSGDMHGRCEGCGFSSVGSRVIRQFKNMMDRHDSLTPFDWRISCG</sequence>
<organism evidence="1 2">
    <name type="scientific">Rhizobium grahamii CCGE 502</name>
    <dbReference type="NCBI Taxonomy" id="990285"/>
    <lineage>
        <taxon>Bacteria</taxon>
        <taxon>Pseudomonadati</taxon>
        <taxon>Pseudomonadota</taxon>
        <taxon>Alphaproteobacteria</taxon>
        <taxon>Hyphomicrobiales</taxon>
        <taxon>Rhizobiaceae</taxon>
        <taxon>Rhizobium/Agrobacterium group</taxon>
        <taxon>Rhizobium</taxon>
    </lineage>
</organism>
<proteinExistence type="predicted"/>
<keyword evidence="2" id="KW-1185">Reference proteome</keyword>
<dbReference type="AlphaFoldDB" id="S3HB74"/>
<evidence type="ECO:0000313" key="2">
    <source>
        <dbReference type="Proteomes" id="UP000014411"/>
    </source>
</evidence>
<gene>
    <name evidence="1" type="ORF">RGCCGE502_23355</name>
</gene>